<evidence type="ECO:0000313" key="4">
    <source>
        <dbReference type="Proteomes" id="UP000548326"/>
    </source>
</evidence>
<gene>
    <name evidence="2" type="ORF">HDF22_003263</name>
    <name evidence="1" type="ORF">HDF23_005096</name>
</gene>
<dbReference type="AlphaFoldDB" id="A0A1N7FA46"/>
<evidence type="ECO:0000313" key="3">
    <source>
        <dbReference type="Proteomes" id="UP000541583"/>
    </source>
</evidence>
<dbReference type="EMBL" id="JACHCA010000008">
    <property type="protein sequence ID" value="MBB6129138.1"/>
    <property type="molecule type" value="Genomic_DNA"/>
</dbReference>
<keyword evidence="3" id="KW-1185">Reference proteome</keyword>
<sequence>MKKRFFAYMFLLAAIVSVTSGCVVREGGYYHHGYYNHYRGY</sequence>
<name>A0A1N7FA46_9SPHI</name>
<reference evidence="3 4" key="1">
    <citation type="submission" date="2020-08" db="EMBL/GenBank/DDBJ databases">
        <title>Genomic Encyclopedia of Type Strains, Phase IV (KMG-V): Genome sequencing to study the core and pangenomes of soil and plant-associated prokaryotes.</title>
        <authorList>
            <person name="Whitman W."/>
        </authorList>
    </citation>
    <scope>NUCLEOTIDE SEQUENCE [LARGE SCALE GENOMIC DNA]</scope>
    <source>
        <strain evidence="1 3">ANJLi2</strain>
        <strain evidence="2 4">MP601</strain>
    </source>
</reference>
<comment type="caution">
    <text evidence="2">The sequence shown here is derived from an EMBL/GenBank/DDBJ whole genome shotgun (WGS) entry which is preliminary data.</text>
</comment>
<evidence type="ECO:0008006" key="5">
    <source>
        <dbReference type="Google" id="ProtNLM"/>
    </source>
</evidence>
<dbReference type="PROSITE" id="PS51257">
    <property type="entry name" value="PROKAR_LIPOPROTEIN"/>
    <property type="match status" value="1"/>
</dbReference>
<evidence type="ECO:0000313" key="2">
    <source>
        <dbReference type="EMBL" id="MBB6129138.1"/>
    </source>
</evidence>
<accession>A0A1N7FA46</accession>
<dbReference type="Proteomes" id="UP000541583">
    <property type="component" value="Unassembled WGS sequence"/>
</dbReference>
<proteinExistence type="predicted"/>
<protein>
    <recommendedName>
        <fullName evidence="5">Lipoprotein</fullName>
    </recommendedName>
</protein>
<organism evidence="2 4">
    <name type="scientific">Mucilaginibacter lappiensis</name>
    <dbReference type="NCBI Taxonomy" id="354630"/>
    <lineage>
        <taxon>Bacteria</taxon>
        <taxon>Pseudomonadati</taxon>
        <taxon>Bacteroidota</taxon>
        <taxon>Sphingobacteriia</taxon>
        <taxon>Sphingobacteriales</taxon>
        <taxon>Sphingobacteriaceae</taxon>
        <taxon>Mucilaginibacter</taxon>
    </lineage>
</organism>
<evidence type="ECO:0000313" key="1">
    <source>
        <dbReference type="EMBL" id="MBB6112321.1"/>
    </source>
</evidence>
<dbReference type="RefSeq" id="WP_260170875.1">
    <property type="nucleotide sequence ID" value="NZ_FTMG01000017.1"/>
</dbReference>
<dbReference type="EMBL" id="JACHCB010000017">
    <property type="protein sequence ID" value="MBB6112321.1"/>
    <property type="molecule type" value="Genomic_DNA"/>
</dbReference>
<dbReference type="Proteomes" id="UP000548326">
    <property type="component" value="Unassembled WGS sequence"/>
</dbReference>